<reference evidence="2" key="1">
    <citation type="journal article" date="2014" name="Front. Microbiol.">
        <title>High frequency of phylogenetically diverse reductive dehalogenase-homologous genes in deep subseafloor sedimentary metagenomes.</title>
        <authorList>
            <person name="Kawai M."/>
            <person name="Futagami T."/>
            <person name="Toyoda A."/>
            <person name="Takaki Y."/>
            <person name="Nishi S."/>
            <person name="Hori S."/>
            <person name="Arai W."/>
            <person name="Tsubouchi T."/>
            <person name="Morono Y."/>
            <person name="Uchiyama I."/>
            <person name="Ito T."/>
            <person name="Fujiyama A."/>
            <person name="Inagaki F."/>
            <person name="Takami H."/>
        </authorList>
    </citation>
    <scope>NUCLEOTIDE SEQUENCE</scope>
    <source>
        <strain evidence="2">Expedition CK06-06</strain>
    </source>
</reference>
<name>X0XKP1_9ZZZZ</name>
<feature type="non-terminal residue" evidence="2">
    <location>
        <position position="1"/>
    </location>
</feature>
<feature type="compositionally biased region" description="Basic and acidic residues" evidence="1">
    <location>
        <begin position="203"/>
        <end position="231"/>
    </location>
</feature>
<evidence type="ECO:0000313" key="2">
    <source>
        <dbReference type="EMBL" id="GAG35902.1"/>
    </source>
</evidence>
<accession>X0XKP1</accession>
<comment type="caution">
    <text evidence="2">The sequence shown here is derived from an EMBL/GenBank/DDBJ whole genome shotgun (WGS) entry which is preliminary data.</text>
</comment>
<feature type="region of interest" description="Disordered" evidence="1">
    <location>
        <begin position="203"/>
        <end position="241"/>
    </location>
</feature>
<sequence length="241" mass="27534">LFVSRLLDLSERGFLGLPPEILPRPDGIEVVDVPPLDPLEPLSEPERPDIRPGEQEVIQVVPGEPDEVGGAEAEPERRGLTNAERLRSQFTDRRLWVPYPDELWPVHVAQAYARADSAVRAIVRVWLDSLNLSEEERRRATEWTFGEGDKKWGISDKGLHLGDITIPIPFGALFGNSMSPNAQKTREMIRQFNEIRQQDIETDIRKERDEALKEMRRRTEEEVERRERDTTEAAPPDTADG</sequence>
<gene>
    <name evidence="2" type="ORF">S01H1_70738</name>
</gene>
<evidence type="ECO:0000256" key="1">
    <source>
        <dbReference type="SAM" id="MobiDB-lite"/>
    </source>
</evidence>
<protein>
    <submittedName>
        <fullName evidence="2">Uncharacterized protein</fullName>
    </submittedName>
</protein>
<dbReference type="AlphaFoldDB" id="X0XKP1"/>
<dbReference type="EMBL" id="BARS01047057">
    <property type="protein sequence ID" value="GAG35902.1"/>
    <property type="molecule type" value="Genomic_DNA"/>
</dbReference>
<organism evidence="2">
    <name type="scientific">marine sediment metagenome</name>
    <dbReference type="NCBI Taxonomy" id="412755"/>
    <lineage>
        <taxon>unclassified sequences</taxon>
        <taxon>metagenomes</taxon>
        <taxon>ecological metagenomes</taxon>
    </lineage>
</organism>
<proteinExistence type="predicted"/>